<dbReference type="AlphaFoldDB" id="A0A0D0AFA3"/>
<dbReference type="HOGENOM" id="CLU_1817095_0_0_1"/>
<dbReference type="EMBL" id="KN836086">
    <property type="protein sequence ID" value="KIK32882.1"/>
    <property type="molecule type" value="Genomic_DNA"/>
</dbReference>
<evidence type="ECO:0000313" key="4">
    <source>
        <dbReference type="EMBL" id="KIK32882.1"/>
    </source>
</evidence>
<dbReference type="InterPro" id="IPR000878">
    <property type="entry name" value="4pyrrol_Mease"/>
</dbReference>
<feature type="domain" description="Tetrapyrrole methylase" evidence="3">
    <location>
        <begin position="49"/>
        <end position="132"/>
    </location>
</feature>
<reference evidence="5" key="2">
    <citation type="submission" date="2015-01" db="EMBL/GenBank/DDBJ databases">
        <title>Evolutionary Origins and Diversification of the Mycorrhizal Mutualists.</title>
        <authorList>
            <consortium name="DOE Joint Genome Institute"/>
            <consortium name="Mycorrhizal Genomics Consortium"/>
            <person name="Kohler A."/>
            <person name="Kuo A."/>
            <person name="Nagy L.G."/>
            <person name="Floudas D."/>
            <person name="Copeland A."/>
            <person name="Barry K.W."/>
            <person name="Cichocki N."/>
            <person name="Veneault-Fourrey C."/>
            <person name="LaButti K."/>
            <person name="Lindquist E.A."/>
            <person name="Lipzen A."/>
            <person name="Lundell T."/>
            <person name="Morin E."/>
            <person name="Murat C."/>
            <person name="Riley R."/>
            <person name="Ohm R."/>
            <person name="Sun H."/>
            <person name="Tunlid A."/>
            <person name="Henrissat B."/>
            <person name="Grigoriev I.V."/>
            <person name="Hibbett D.S."/>
            <person name="Martin F."/>
        </authorList>
    </citation>
    <scope>NUCLEOTIDE SEQUENCE [LARGE SCALE GENOMIC DNA]</scope>
    <source>
        <strain evidence="5">UH-Slu-Lm8-n1</strain>
    </source>
</reference>
<proteinExistence type="inferred from homology"/>
<organism evidence="4 5">
    <name type="scientific">Suillus luteus UH-Slu-Lm8-n1</name>
    <dbReference type="NCBI Taxonomy" id="930992"/>
    <lineage>
        <taxon>Eukaryota</taxon>
        <taxon>Fungi</taxon>
        <taxon>Dikarya</taxon>
        <taxon>Basidiomycota</taxon>
        <taxon>Agaricomycotina</taxon>
        <taxon>Agaricomycetes</taxon>
        <taxon>Agaricomycetidae</taxon>
        <taxon>Boletales</taxon>
        <taxon>Suillineae</taxon>
        <taxon>Suillaceae</taxon>
        <taxon>Suillus</taxon>
    </lineage>
</organism>
<gene>
    <name evidence="4" type="ORF">CY34DRAFT_748181</name>
</gene>
<comment type="similarity">
    <text evidence="2">In the N-terminal section; belongs to the precorrin methyltransferase family.</text>
</comment>
<protein>
    <recommendedName>
        <fullName evidence="3">Tetrapyrrole methylase domain-containing protein</fullName>
    </recommendedName>
</protein>
<dbReference type="STRING" id="930992.A0A0D0AFA3"/>
<dbReference type="GO" id="GO:0019354">
    <property type="term" value="P:siroheme biosynthetic process"/>
    <property type="evidence" value="ECO:0007669"/>
    <property type="project" value="TreeGrafter"/>
</dbReference>
<dbReference type="PANTHER" id="PTHR45790">
    <property type="entry name" value="SIROHEME SYNTHASE-RELATED"/>
    <property type="match status" value="1"/>
</dbReference>
<dbReference type="OrthoDB" id="2690696at2759"/>
<dbReference type="Gene3D" id="3.40.1010.10">
    <property type="entry name" value="Cobalt-precorrin-4 Transmethylase, Domain 1"/>
    <property type="match status" value="1"/>
</dbReference>
<dbReference type="InterPro" id="IPR050161">
    <property type="entry name" value="Siro_Cobalamin_biosynth"/>
</dbReference>
<keyword evidence="5" id="KW-1185">Reference proteome</keyword>
<evidence type="ECO:0000259" key="3">
    <source>
        <dbReference type="Pfam" id="PF00590"/>
    </source>
</evidence>
<dbReference type="Pfam" id="PF00590">
    <property type="entry name" value="TP_methylase"/>
    <property type="match status" value="1"/>
</dbReference>
<dbReference type="PANTHER" id="PTHR45790:SF6">
    <property type="entry name" value="UROPORPHYRINOGEN-III C-METHYLTRANSFERASE"/>
    <property type="match status" value="1"/>
</dbReference>
<name>A0A0D0AFA3_9AGAM</name>
<sequence>MISISTCYVFRSSFGILSISCPYSPRWLRPRTSLPSHHCNSQCTYEVAYADLVLSEKLVPAAVLALIPETIEVRIARKFPGNAEGAQSEMMDTAVEAARRGLTVVRLKQGDPVVYGRAGEEVLFFRAHGFEPLVVRASRLHL</sequence>
<dbReference type="InterPro" id="IPR014777">
    <property type="entry name" value="4pyrrole_Mease_sub1"/>
</dbReference>
<evidence type="ECO:0000256" key="2">
    <source>
        <dbReference type="ARBA" id="ARBA00035662"/>
    </source>
</evidence>
<dbReference type="GO" id="GO:0004851">
    <property type="term" value="F:uroporphyrin-III C-methyltransferase activity"/>
    <property type="evidence" value="ECO:0007669"/>
    <property type="project" value="TreeGrafter"/>
</dbReference>
<keyword evidence="1" id="KW-0488">Methylation</keyword>
<dbReference type="InterPro" id="IPR035996">
    <property type="entry name" value="4pyrrol_Methylase_sf"/>
</dbReference>
<dbReference type="InParanoid" id="A0A0D0AFA3"/>
<evidence type="ECO:0000313" key="5">
    <source>
        <dbReference type="Proteomes" id="UP000054485"/>
    </source>
</evidence>
<reference evidence="4 5" key="1">
    <citation type="submission" date="2014-04" db="EMBL/GenBank/DDBJ databases">
        <authorList>
            <consortium name="DOE Joint Genome Institute"/>
            <person name="Kuo A."/>
            <person name="Ruytinx J."/>
            <person name="Rineau F."/>
            <person name="Colpaert J."/>
            <person name="Kohler A."/>
            <person name="Nagy L.G."/>
            <person name="Floudas D."/>
            <person name="Copeland A."/>
            <person name="Barry K.W."/>
            <person name="Cichocki N."/>
            <person name="Veneault-Fourrey C."/>
            <person name="LaButti K."/>
            <person name="Lindquist E.A."/>
            <person name="Lipzen A."/>
            <person name="Lundell T."/>
            <person name="Morin E."/>
            <person name="Murat C."/>
            <person name="Sun H."/>
            <person name="Tunlid A."/>
            <person name="Henrissat B."/>
            <person name="Grigoriev I.V."/>
            <person name="Hibbett D.S."/>
            <person name="Martin F."/>
            <person name="Nordberg H.P."/>
            <person name="Cantor M.N."/>
            <person name="Hua S.X."/>
        </authorList>
    </citation>
    <scope>NUCLEOTIDE SEQUENCE [LARGE SCALE GENOMIC DNA]</scope>
    <source>
        <strain evidence="4 5">UH-Slu-Lm8-n1</strain>
    </source>
</reference>
<evidence type="ECO:0000256" key="1">
    <source>
        <dbReference type="ARBA" id="ARBA00022481"/>
    </source>
</evidence>
<dbReference type="Proteomes" id="UP000054485">
    <property type="component" value="Unassembled WGS sequence"/>
</dbReference>
<accession>A0A0D0AFA3</accession>
<dbReference type="SUPFAM" id="SSF53790">
    <property type="entry name" value="Tetrapyrrole methylase"/>
    <property type="match status" value="1"/>
</dbReference>